<gene>
    <name evidence="5" type="primary">ptpA_4</name>
    <name evidence="5" type="ORF">HALOF300_02369</name>
</gene>
<dbReference type="InterPro" id="IPR029058">
    <property type="entry name" value="AB_hydrolase_fold"/>
</dbReference>
<evidence type="ECO:0000256" key="3">
    <source>
        <dbReference type="SAM" id="MobiDB-lite"/>
    </source>
</evidence>
<dbReference type="EMBL" id="CACRYJ010000032">
    <property type="protein sequence ID" value="VZO37283.1"/>
    <property type="molecule type" value="Genomic_DNA"/>
</dbReference>
<evidence type="ECO:0000259" key="4">
    <source>
        <dbReference type="Pfam" id="PF00326"/>
    </source>
</evidence>
<dbReference type="InterPro" id="IPR011659">
    <property type="entry name" value="WD40"/>
</dbReference>
<dbReference type="Pfam" id="PF07676">
    <property type="entry name" value="PD40"/>
    <property type="match status" value="2"/>
</dbReference>
<name>A0A7M4DJR2_9MICO</name>
<dbReference type="Gene3D" id="3.40.50.1820">
    <property type="entry name" value="alpha/beta hydrolase"/>
    <property type="match status" value="1"/>
</dbReference>
<feature type="region of interest" description="Disordered" evidence="3">
    <location>
        <begin position="179"/>
        <end position="207"/>
    </location>
</feature>
<evidence type="ECO:0000256" key="1">
    <source>
        <dbReference type="ARBA" id="ARBA00022801"/>
    </source>
</evidence>
<comment type="caution">
    <text evidence="5">The sequence shown here is derived from an EMBL/GenBank/DDBJ whole genome shotgun (WGS) entry which is preliminary data.</text>
</comment>
<evidence type="ECO:0000256" key="2">
    <source>
        <dbReference type="ARBA" id="ARBA00022825"/>
    </source>
</evidence>
<organism evidence="5 6">
    <name type="scientific">Occultella aeris</name>
    <dbReference type="NCBI Taxonomy" id="2761496"/>
    <lineage>
        <taxon>Bacteria</taxon>
        <taxon>Bacillati</taxon>
        <taxon>Actinomycetota</taxon>
        <taxon>Actinomycetes</taxon>
        <taxon>Micrococcales</taxon>
        <taxon>Ruaniaceae</taxon>
        <taxon>Occultella</taxon>
    </lineage>
</organism>
<dbReference type="PANTHER" id="PTHR42776:SF27">
    <property type="entry name" value="DIPEPTIDYL PEPTIDASE FAMILY MEMBER 6"/>
    <property type="match status" value="1"/>
</dbReference>
<accession>A0A7M4DJR2</accession>
<evidence type="ECO:0000313" key="5">
    <source>
        <dbReference type="EMBL" id="VZO37283.1"/>
    </source>
</evidence>
<dbReference type="Gene3D" id="2.120.10.30">
    <property type="entry name" value="TolB, C-terminal domain"/>
    <property type="match status" value="1"/>
</dbReference>
<dbReference type="RefSeq" id="WP_156741124.1">
    <property type="nucleotide sequence ID" value="NZ_CACRYJ010000032.1"/>
</dbReference>
<dbReference type="EC" id="3.4.14.12" evidence="5"/>
<keyword evidence="6" id="KW-1185">Reference proteome</keyword>
<dbReference type="GO" id="GO:0006508">
    <property type="term" value="P:proteolysis"/>
    <property type="evidence" value="ECO:0007669"/>
    <property type="project" value="InterPro"/>
</dbReference>
<dbReference type="InterPro" id="IPR011042">
    <property type="entry name" value="6-blade_b-propeller_TolB-like"/>
</dbReference>
<reference evidence="5 6" key="1">
    <citation type="submission" date="2019-11" db="EMBL/GenBank/DDBJ databases">
        <authorList>
            <person name="Criscuolo A."/>
        </authorList>
    </citation>
    <scope>NUCLEOTIDE SEQUENCE [LARGE SCALE GENOMIC DNA]</scope>
    <source>
        <strain evidence="5">CIP111667</strain>
    </source>
</reference>
<protein>
    <submittedName>
        <fullName evidence="5">Prolyl tripeptidyl peptidase</fullName>
        <ecNumber evidence="5">3.4.14.12</ecNumber>
    </submittedName>
</protein>
<dbReference type="GO" id="GO:0004252">
    <property type="term" value="F:serine-type endopeptidase activity"/>
    <property type="evidence" value="ECO:0007669"/>
    <property type="project" value="TreeGrafter"/>
</dbReference>
<evidence type="ECO:0000313" key="6">
    <source>
        <dbReference type="Proteomes" id="UP000419743"/>
    </source>
</evidence>
<keyword evidence="1 5" id="KW-0378">Hydrolase</keyword>
<dbReference type="Pfam" id="PF00326">
    <property type="entry name" value="Peptidase_S9"/>
    <property type="match status" value="1"/>
</dbReference>
<feature type="domain" description="Peptidase S9 prolyl oligopeptidase catalytic" evidence="4">
    <location>
        <begin position="465"/>
        <end position="671"/>
    </location>
</feature>
<dbReference type="SUPFAM" id="SSF53474">
    <property type="entry name" value="alpha/beta-Hydrolases"/>
    <property type="match status" value="1"/>
</dbReference>
<dbReference type="PANTHER" id="PTHR42776">
    <property type="entry name" value="SERINE PEPTIDASE S9 FAMILY MEMBER"/>
    <property type="match status" value="1"/>
</dbReference>
<dbReference type="AlphaFoldDB" id="A0A7M4DJR2"/>
<dbReference type="Proteomes" id="UP000419743">
    <property type="component" value="Unassembled WGS sequence"/>
</dbReference>
<dbReference type="SUPFAM" id="SSF82171">
    <property type="entry name" value="DPP6 N-terminal domain-like"/>
    <property type="match status" value="1"/>
</dbReference>
<dbReference type="InterPro" id="IPR001375">
    <property type="entry name" value="Peptidase_S9_cat"/>
</dbReference>
<keyword evidence="2" id="KW-0720">Serine protease</keyword>
<proteinExistence type="predicted"/>
<sequence length="678" mass="72543">MRPEHLSLYTRPGTPTLHPDGTWAVVALTRTDVEDDSYRTALWRQDLPSGALRPFTHGAKDSEPVFSPDGQWLAFVRAPEGGKPQLAVMATSGGEPRLLTDHPTGISGRPVFSPDSQRIAYTARVPEAGRYGTDEKVGPGAEPPRHITTFTYRNDGIGFYGDRPQHVFVIDVPAVPDPTADLPSVGQASDPKGSGENSSDGAEVPGRLATAGVDPVQVTSAAQDHRSPVWTPDGAGLLVIRGVADALVPELVHHDATGTSAARVLDVGPGNVGVVLFDDADAVWLLRSDLGDDDMDFIGRSAALYRGRWDGTAITDLEGLTDPVTESLGGTVFLAVDGGVLLTRERRGTTELVRWADGELTPVFEGAAEVTGADISDDGAQILLAATAVDSVGDLWLVEGERPVRVSDLSARLRTEAGVLEPVELEATSGDGYPVHGWVVAPSGPGPHPVLLLIHGGPHAQYTPTFFDEVQVYASAGYAVVFCNPRGSSGYGQEHGRAITGGFGDRDTADVLAFLDAALAADPRLDADRVGVLGGSYGGYLTAWLTTRTDRFVAAIVERGFLDPVSFEGSSDIGWFFGRRYLGDDPTAVAAQSPMAHLDKVRTPTLVIHSEQDWRCPIEQGQRWYVGLKRRGVETEFLLFPGEGHELSRSGQPKHRIARFEHILAWWAKHLPVQAPVG</sequence>
<keyword evidence="2" id="KW-0645">Protease</keyword>